<feature type="compositionally biased region" description="Basic and acidic residues" evidence="10">
    <location>
        <begin position="132"/>
        <end position="141"/>
    </location>
</feature>
<proteinExistence type="inferred from homology"/>
<evidence type="ECO:0000256" key="4">
    <source>
        <dbReference type="ARBA" id="ARBA00023134"/>
    </source>
</evidence>
<feature type="compositionally biased region" description="Basic and acidic residues" evidence="10">
    <location>
        <begin position="106"/>
        <end position="116"/>
    </location>
</feature>
<dbReference type="InterPro" id="IPR042101">
    <property type="entry name" value="SRP54_N_sf"/>
</dbReference>
<evidence type="ECO:0000256" key="6">
    <source>
        <dbReference type="ARBA" id="ARBA00023170"/>
    </source>
</evidence>
<dbReference type="InterPro" id="IPR013822">
    <property type="entry name" value="Signal_recog_particl_SRP54_hlx"/>
</dbReference>
<evidence type="ECO:0000259" key="12">
    <source>
        <dbReference type="SMART" id="SM00962"/>
    </source>
</evidence>
<evidence type="ECO:0000259" key="11">
    <source>
        <dbReference type="SMART" id="SM00382"/>
    </source>
</evidence>
<comment type="subcellular location">
    <subcellularLocation>
        <location evidence="7">Endomembrane system</location>
        <topology evidence="7">Peripheral membrane protein</topology>
        <orientation evidence="7">Cytoplasmic side</orientation>
    </subcellularLocation>
</comment>
<dbReference type="InterPro" id="IPR000897">
    <property type="entry name" value="SRP54_GTPase_dom"/>
</dbReference>
<feature type="compositionally biased region" description="Low complexity" evidence="10">
    <location>
        <begin position="148"/>
        <end position="160"/>
    </location>
</feature>
<keyword evidence="15" id="KW-1185">Reference proteome</keyword>
<dbReference type="Gene3D" id="3.40.50.300">
    <property type="entry name" value="P-loop containing nucleotide triphosphate hydrolases"/>
    <property type="match status" value="1"/>
</dbReference>
<dbReference type="SUPFAM" id="SSF52540">
    <property type="entry name" value="P-loop containing nucleoside triphosphate hydrolases"/>
    <property type="match status" value="1"/>
</dbReference>
<dbReference type="PANTHER" id="PTHR43134:SF1">
    <property type="entry name" value="SIGNAL RECOGNITION PARTICLE RECEPTOR SUBUNIT ALPHA"/>
    <property type="match status" value="1"/>
</dbReference>
<dbReference type="Pfam" id="PF02881">
    <property type="entry name" value="SRP54_N"/>
    <property type="match status" value="1"/>
</dbReference>
<comment type="similarity">
    <text evidence="1">Belongs to the GTP-binding SRP family.</text>
</comment>
<evidence type="ECO:0000256" key="1">
    <source>
        <dbReference type="ARBA" id="ARBA00008531"/>
    </source>
</evidence>
<evidence type="ECO:0000256" key="3">
    <source>
        <dbReference type="ARBA" id="ARBA00022741"/>
    </source>
</evidence>
<feature type="domain" description="SRP54-type proteins GTP-binding" evidence="12">
    <location>
        <begin position="339"/>
        <end position="540"/>
    </location>
</feature>
<protein>
    <recommendedName>
        <fullName evidence="8">Signal recognition particle receptor subunit alpha homolog</fullName>
    </recommendedName>
    <alternativeName>
        <fullName evidence="9">Docking protein alpha</fullName>
    </alternativeName>
</protein>
<feature type="domain" description="AAA+ ATPase" evidence="11">
    <location>
        <begin position="338"/>
        <end position="478"/>
    </location>
</feature>
<dbReference type="GO" id="GO:0005525">
    <property type="term" value="F:GTP binding"/>
    <property type="evidence" value="ECO:0007669"/>
    <property type="project" value="UniProtKB-KW"/>
</dbReference>
<dbReference type="SMART" id="SM00963">
    <property type="entry name" value="SRP54_N"/>
    <property type="match status" value="1"/>
</dbReference>
<dbReference type="InterPro" id="IPR027417">
    <property type="entry name" value="P-loop_NTPase"/>
</dbReference>
<dbReference type="EMBL" id="BRYA01000096">
    <property type="protein sequence ID" value="GMI39050.1"/>
    <property type="molecule type" value="Genomic_DNA"/>
</dbReference>
<name>A0A9W7GBJ1_9STRA</name>
<keyword evidence="5" id="KW-0472">Membrane</keyword>
<dbReference type="GO" id="GO:0006614">
    <property type="term" value="P:SRP-dependent cotranslational protein targeting to membrane"/>
    <property type="evidence" value="ECO:0007669"/>
    <property type="project" value="InterPro"/>
</dbReference>
<evidence type="ECO:0000256" key="8">
    <source>
        <dbReference type="ARBA" id="ARBA00071429"/>
    </source>
</evidence>
<dbReference type="OrthoDB" id="1727884at2759"/>
<dbReference type="FunFam" id="3.40.50.300:FF:000566">
    <property type="entry name" value="Signal recognition particle receptor subunit alpha"/>
    <property type="match status" value="1"/>
</dbReference>
<evidence type="ECO:0000313" key="14">
    <source>
        <dbReference type="EMBL" id="GMI39050.1"/>
    </source>
</evidence>
<dbReference type="GO" id="GO:0005047">
    <property type="term" value="F:signal recognition particle binding"/>
    <property type="evidence" value="ECO:0007669"/>
    <property type="project" value="TreeGrafter"/>
</dbReference>
<keyword evidence="6" id="KW-0675">Receptor</keyword>
<comment type="subunit">
    <text evidence="2">Heterodimer of an alpha and a beta chain.</text>
</comment>
<gene>
    <name evidence="14" type="ORF">TrCOL_g10896</name>
</gene>
<dbReference type="SUPFAM" id="SSF47364">
    <property type="entry name" value="Domain of the SRP/SRP receptor G-proteins"/>
    <property type="match status" value="1"/>
</dbReference>
<comment type="caution">
    <text evidence="14">The sequence shown here is derived from an EMBL/GenBank/DDBJ whole genome shotgun (WGS) entry which is preliminary data.</text>
</comment>
<organism evidence="14 15">
    <name type="scientific">Triparma columacea</name>
    <dbReference type="NCBI Taxonomy" id="722753"/>
    <lineage>
        <taxon>Eukaryota</taxon>
        <taxon>Sar</taxon>
        <taxon>Stramenopiles</taxon>
        <taxon>Ochrophyta</taxon>
        <taxon>Bolidophyceae</taxon>
        <taxon>Parmales</taxon>
        <taxon>Triparmaceae</taxon>
        <taxon>Triparma</taxon>
    </lineage>
</organism>
<dbReference type="InterPro" id="IPR036225">
    <property type="entry name" value="SRP/SRP_N"/>
</dbReference>
<feature type="region of interest" description="Disordered" evidence="10">
    <location>
        <begin position="98"/>
        <end position="223"/>
    </location>
</feature>
<feature type="compositionally biased region" description="Gly residues" evidence="10">
    <location>
        <begin position="161"/>
        <end position="171"/>
    </location>
</feature>
<dbReference type="SMART" id="SM00962">
    <property type="entry name" value="SRP54"/>
    <property type="match status" value="1"/>
</dbReference>
<evidence type="ECO:0000313" key="15">
    <source>
        <dbReference type="Proteomes" id="UP001165065"/>
    </source>
</evidence>
<keyword evidence="3" id="KW-0547">Nucleotide-binding</keyword>
<evidence type="ECO:0000256" key="2">
    <source>
        <dbReference type="ARBA" id="ARBA00011870"/>
    </source>
</evidence>
<evidence type="ECO:0000259" key="13">
    <source>
        <dbReference type="SMART" id="SM00963"/>
    </source>
</evidence>
<dbReference type="InterPro" id="IPR003593">
    <property type="entry name" value="AAA+_ATPase"/>
</dbReference>
<dbReference type="Pfam" id="PF00448">
    <property type="entry name" value="SRP54"/>
    <property type="match status" value="1"/>
</dbReference>
<dbReference type="GO" id="GO:0003924">
    <property type="term" value="F:GTPase activity"/>
    <property type="evidence" value="ECO:0007669"/>
    <property type="project" value="TreeGrafter"/>
</dbReference>
<reference evidence="15" key="1">
    <citation type="journal article" date="2023" name="Commun. Biol.">
        <title>Genome analysis of Parmales, the sister group of diatoms, reveals the evolutionary specialization of diatoms from phago-mixotrophs to photoautotrophs.</title>
        <authorList>
            <person name="Ban H."/>
            <person name="Sato S."/>
            <person name="Yoshikawa S."/>
            <person name="Yamada K."/>
            <person name="Nakamura Y."/>
            <person name="Ichinomiya M."/>
            <person name="Sato N."/>
            <person name="Blanc-Mathieu R."/>
            <person name="Endo H."/>
            <person name="Kuwata A."/>
            <person name="Ogata H."/>
        </authorList>
    </citation>
    <scope>NUCLEOTIDE SEQUENCE [LARGE SCALE GENOMIC DNA]</scope>
</reference>
<dbReference type="AlphaFoldDB" id="A0A9W7GBJ1"/>
<dbReference type="GO" id="GO:0005789">
    <property type="term" value="C:endoplasmic reticulum membrane"/>
    <property type="evidence" value="ECO:0007669"/>
    <property type="project" value="TreeGrafter"/>
</dbReference>
<sequence length="542" mass="58183">MLDNILIIHPSGIVALNISFLTSNQNSQKNAIPSFTAELIDSHLLNRSSPQAFGKTIAEWTTNKEGVMVAVSYGSVLKGKVDYVSTVMAEILTVYEGRTGGGQDGGEGKEVERWDEADREDIETQVHGIVRHYQDKERERGMGGNSGGNSDWGSNSKGSGKSNGGGAGGDNCGDKGKGSKKKMGVAEVGKKLSAKQRSALDFSSGEVDNGEGPKTFVPTKEEEVEWNEEIEEEQNSKASWFGSAFRGALDSAMNNKTLTNDDLEPALEKISSTLIKNNVNPEVADKIMETVKGKLEGAKGGWNTETIVRDAVEEALERILQGSGSVDILSEALSCAKRPYKIAFCGINGVGKTTTIAKVAWWMKRNGLKVRLAACDTFRSGAVEQLKVHGKAVGVEVTDKGYSKDPTGVALEGERKCREEKEDVLLIDTAGRMQSNAPLLNALVKLVRECKPDRVIFVGEALAGNDGLDQMTVFDKALQTGGKGVDAVILTKYDTVSGKVGAVLNMSYEGGRDVVMVGTGQKYHMLKKVSTGTVVKALFSVW</sequence>
<feature type="domain" description="Signal recognition particle SRP54 helical bundle" evidence="13">
    <location>
        <begin position="240"/>
        <end position="320"/>
    </location>
</feature>
<evidence type="ECO:0000256" key="5">
    <source>
        <dbReference type="ARBA" id="ARBA00023136"/>
    </source>
</evidence>
<evidence type="ECO:0000256" key="9">
    <source>
        <dbReference type="ARBA" id="ARBA00081194"/>
    </source>
</evidence>
<dbReference type="PANTHER" id="PTHR43134">
    <property type="entry name" value="SIGNAL RECOGNITION PARTICLE RECEPTOR SUBUNIT ALPHA"/>
    <property type="match status" value="1"/>
</dbReference>
<evidence type="ECO:0000256" key="7">
    <source>
        <dbReference type="ARBA" id="ARBA00029433"/>
    </source>
</evidence>
<evidence type="ECO:0000256" key="10">
    <source>
        <dbReference type="SAM" id="MobiDB-lite"/>
    </source>
</evidence>
<accession>A0A9W7GBJ1</accession>
<dbReference type="Gene3D" id="1.20.120.140">
    <property type="entry name" value="Signal recognition particle SRP54, nucleotide-binding domain"/>
    <property type="match status" value="1"/>
</dbReference>
<keyword evidence="4" id="KW-0342">GTP-binding</keyword>
<dbReference type="SMART" id="SM00382">
    <property type="entry name" value="AAA"/>
    <property type="match status" value="1"/>
</dbReference>
<dbReference type="Proteomes" id="UP001165065">
    <property type="component" value="Unassembled WGS sequence"/>
</dbReference>